<evidence type="ECO:0000313" key="5">
    <source>
        <dbReference type="EMBL" id="GFN98625.1"/>
    </source>
</evidence>
<dbReference type="InterPro" id="IPR001436">
    <property type="entry name" value="Alpha-crystallin/sHSP_animal"/>
</dbReference>
<comment type="similarity">
    <text evidence="1 2">Belongs to the small heat shock protein (HSP20) family.</text>
</comment>
<dbReference type="PANTHER" id="PTHR45640:SF26">
    <property type="entry name" value="RE23625P"/>
    <property type="match status" value="1"/>
</dbReference>
<dbReference type="PANTHER" id="PTHR45640">
    <property type="entry name" value="HEAT SHOCK PROTEIN HSP-12.2-RELATED"/>
    <property type="match status" value="1"/>
</dbReference>
<feature type="domain" description="SHSP" evidence="4">
    <location>
        <begin position="371"/>
        <end position="465"/>
    </location>
</feature>
<name>A0AAV3ZRN2_9GAST</name>
<dbReference type="GO" id="GO:0009408">
    <property type="term" value="P:response to heat"/>
    <property type="evidence" value="ECO:0007669"/>
    <property type="project" value="TreeGrafter"/>
</dbReference>
<dbReference type="InterPro" id="IPR002068">
    <property type="entry name" value="A-crystallin/Hsp20_dom"/>
</dbReference>
<feature type="compositionally biased region" description="Low complexity" evidence="3">
    <location>
        <begin position="163"/>
        <end position="178"/>
    </location>
</feature>
<protein>
    <submittedName>
        <fullName evidence="5">Alpha-crystallin b chain</fullName>
    </submittedName>
</protein>
<dbReference type="GO" id="GO:0051082">
    <property type="term" value="F:unfolded protein binding"/>
    <property type="evidence" value="ECO:0007669"/>
    <property type="project" value="TreeGrafter"/>
</dbReference>
<comment type="caution">
    <text evidence="5">The sequence shown here is derived from an EMBL/GenBank/DDBJ whole genome shotgun (WGS) entry which is preliminary data.</text>
</comment>
<feature type="compositionally biased region" description="Polar residues" evidence="3">
    <location>
        <begin position="130"/>
        <end position="140"/>
    </location>
</feature>
<dbReference type="PROSITE" id="PS01031">
    <property type="entry name" value="SHSP"/>
    <property type="match status" value="2"/>
</dbReference>
<evidence type="ECO:0000256" key="1">
    <source>
        <dbReference type="PROSITE-ProRule" id="PRU00285"/>
    </source>
</evidence>
<evidence type="ECO:0000259" key="4">
    <source>
        <dbReference type="PROSITE" id="PS01031"/>
    </source>
</evidence>
<feature type="domain" description="SHSP" evidence="4">
    <location>
        <begin position="26"/>
        <end position="135"/>
    </location>
</feature>
<dbReference type="GO" id="GO:0005737">
    <property type="term" value="C:cytoplasm"/>
    <property type="evidence" value="ECO:0007669"/>
    <property type="project" value="TreeGrafter"/>
</dbReference>
<dbReference type="Pfam" id="PF00011">
    <property type="entry name" value="HSP20"/>
    <property type="match status" value="2"/>
</dbReference>
<evidence type="ECO:0000313" key="6">
    <source>
        <dbReference type="Proteomes" id="UP000735302"/>
    </source>
</evidence>
<keyword evidence="6" id="KW-1185">Reference proteome</keyword>
<feature type="compositionally biased region" description="Basic and acidic residues" evidence="3">
    <location>
        <begin position="244"/>
        <end position="256"/>
    </location>
</feature>
<dbReference type="CDD" id="cd06526">
    <property type="entry name" value="metazoan_ACD"/>
    <property type="match status" value="2"/>
</dbReference>
<dbReference type="SUPFAM" id="SSF49764">
    <property type="entry name" value="HSP20-like chaperones"/>
    <property type="match status" value="2"/>
</dbReference>
<dbReference type="GO" id="GO:0005634">
    <property type="term" value="C:nucleus"/>
    <property type="evidence" value="ECO:0007669"/>
    <property type="project" value="TreeGrafter"/>
</dbReference>
<feature type="compositionally biased region" description="Polar residues" evidence="3">
    <location>
        <begin position="314"/>
        <end position="327"/>
    </location>
</feature>
<sequence length="465" mass="50868">MATRIPITKDYNFDDRQKKVWEDMERDMERRRREPMSWWPQADRFVRFNMKDYSPEEVNVKMDSSKIMVSARHEEKSEGSSVSREYSREVNIPRDVDPLALQCTLNPDGYLVVHAPLPVPGYPAVKDGSGSLTTSKNPANTSTVVSSSSSFYNSPSGGMNKMSSSYQSSSSSTTSSSSKPQLQTHSSMPTYYQQRPQHSQQDQVKTQVISQQQTAPSAQHGSNNISANSSTKQPAASYATSRSESVREEMMNHPDHVVPSFKPPPDLSKLGFADSSTTSSSSHQMRSSPTPAALRQTHPQPPPSSSPSAAASHYQHNSSSAASTFHNPPNFPAPPSFGTSPLVPPPPFTAPPPFSSLSSTFPTGPLFPDSTAQVNQLSTPQITSHDGKFQLTMPIEDFKPEELTVKTQDGKVVICASRQVQDGNRSQSSEMSREHSLPANVDPLTVKAFFTDTGNLIVEAPFINA</sequence>
<dbReference type="Gene3D" id="2.60.40.790">
    <property type="match status" value="2"/>
</dbReference>
<feature type="compositionally biased region" description="Low complexity" evidence="3">
    <location>
        <begin position="355"/>
        <end position="364"/>
    </location>
</feature>
<feature type="region of interest" description="Disordered" evidence="3">
    <location>
        <begin position="114"/>
        <end position="370"/>
    </location>
</feature>
<evidence type="ECO:0000256" key="2">
    <source>
        <dbReference type="RuleBase" id="RU003616"/>
    </source>
</evidence>
<feature type="compositionally biased region" description="Low complexity" evidence="3">
    <location>
        <begin position="141"/>
        <end position="150"/>
    </location>
</feature>
<feature type="compositionally biased region" description="Pro residues" evidence="3">
    <location>
        <begin position="342"/>
        <end position="354"/>
    </location>
</feature>
<dbReference type="Proteomes" id="UP000735302">
    <property type="component" value="Unassembled WGS sequence"/>
</dbReference>
<dbReference type="GO" id="GO:0042026">
    <property type="term" value="P:protein refolding"/>
    <property type="evidence" value="ECO:0007669"/>
    <property type="project" value="TreeGrafter"/>
</dbReference>
<accession>A0AAV3ZRN2</accession>
<evidence type="ECO:0000256" key="3">
    <source>
        <dbReference type="SAM" id="MobiDB-lite"/>
    </source>
</evidence>
<gene>
    <name evidence="5" type="ORF">PoB_002513100</name>
</gene>
<feature type="compositionally biased region" description="Polar residues" evidence="3">
    <location>
        <begin position="179"/>
        <end position="243"/>
    </location>
</feature>
<proteinExistence type="inferred from homology"/>
<dbReference type="AlphaFoldDB" id="A0AAV3ZRN2"/>
<dbReference type="InterPro" id="IPR008978">
    <property type="entry name" value="HSP20-like_chaperone"/>
</dbReference>
<reference evidence="5 6" key="1">
    <citation type="journal article" date="2021" name="Elife">
        <title>Chloroplast acquisition without the gene transfer in kleptoplastic sea slugs, Plakobranchus ocellatus.</title>
        <authorList>
            <person name="Maeda T."/>
            <person name="Takahashi S."/>
            <person name="Yoshida T."/>
            <person name="Shimamura S."/>
            <person name="Takaki Y."/>
            <person name="Nagai Y."/>
            <person name="Toyoda A."/>
            <person name="Suzuki Y."/>
            <person name="Arimoto A."/>
            <person name="Ishii H."/>
            <person name="Satoh N."/>
            <person name="Nishiyama T."/>
            <person name="Hasebe M."/>
            <person name="Maruyama T."/>
            <person name="Minagawa J."/>
            <person name="Obokata J."/>
            <person name="Shigenobu S."/>
        </authorList>
    </citation>
    <scope>NUCLEOTIDE SEQUENCE [LARGE SCALE GENOMIC DNA]</scope>
</reference>
<organism evidence="5 6">
    <name type="scientific">Plakobranchus ocellatus</name>
    <dbReference type="NCBI Taxonomy" id="259542"/>
    <lineage>
        <taxon>Eukaryota</taxon>
        <taxon>Metazoa</taxon>
        <taxon>Spiralia</taxon>
        <taxon>Lophotrochozoa</taxon>
        <taxon>Mollusca</taxon>
        <taxon>Gastropoda</taxon>
        <taxon>Heterobranchia</taxon>
        <taxon>Euthyneura</taxon>
        <taxon>Panpulmonata</taxon>
        <taxon>Sacoglossa</taxon>
        <taxon>Placobranchoidea</taxon>
        <taxon>Plakobranchidae</taxon>
        <taxon>Plakobranchus</taxon>
    </lineage>
</organism>
<dbReference type="EMBL" id="BLXT01002861">
    <property type="protein sequence ID" value="GFN98625.1"/>
    <property type="molecule type" value="Genomic_DNA"/>
</dbReference>